<keyword evidence="2" id="KW-1185">Reference proteome</keyword>
<dbReference type="AlphaFoldDB" id="B4HR08"/>
<sequence>MSSFFDCFNDFLQSGGNLVQNVSQEQEQKIADQALDGVIELMPPTTPPPSESCE</sequence>
<reference evidence="1 2" key="1">
    <citation type="journal article" date="2007" name="Nature">
        <title>Evolution of genes and genomes on the Drosophila phylogeny.</title>
        <authorList>
            <consortium name="Drosophila 12 Genomes Consortium"/>
            <person name="Clark A.G."/>
            <person name="Eisen M.B."/>
            <person name="Smith D.R."/>
            <person name="Bergman C.M."/>
            <person name="Oliver B."/>
            <person name="Markow T.A."/>
            <person name="Kaufman T.C."/>
            <person name="Kellis M."/>
            <person name="Gelbart W."/>
            <person name="Iyer V.N."/>
            <person name="Pollard D.A."/>
            <person name="Sackton T.B."/>
            <person name="Larracuente A.M."/>
            <person name="Singh N.D."/>
            <person name="Abad J.P."/>
            <person name="Abt D.N."/>
            <person name="Adryan B."/>
            <person name="Aguade M."/>
            <person name="Akashi H."/>
            <person name="Anderson W.W."/>
            <person name="Aquadro C.F."/>
            <person name="Ardell D.H."/>
            <person name="Arguello R."/>
            <person name="Artieri C.G."/>
            <person name="Barbash D.A."/>
            <person name="Barker D."/>
            <person name="Barsanti P."/>
            <person name="Batterham P."/>
            <person name="Batzoglou S."/>
            <person name="Begun D."/>
            <person name="Bhutkar A."/>
            <person name="Blanco E."/>
            <person name="Bosak S.A."/>
            <person name="Bradley R.K."/>
            <person name="Brand A.D."/>
            <person name="Brent M.R."/>
            <person name="Brooks A.N."/>
            <person name="Brown R.H."/>
            <person name="Butlin R.K."/>
            <person name="Caggese C."/>
            <person name="Calvi B.R."/>
            <person name="Bernardo de Carvalho A."/>
            <person name="Caspi A."/>
            <person name="Castrezana S."/>
            <person name="Celniker S.E."/>
            <person name="Chang J.L."/>
            <person name="Chapple C."/>
            <person name="Chatterji S."/>
            <person name="Chinwalla A."/>
            <person name="Civetta A."/>
            <person name="Clifton S.W."/>
            <person name="Comeron J.M."/>
            <person name="Costello J.C."/>
            <person name="Coyne J.A."/>
            <person name="Daub J."/>
            <person name="David R.G."/>
            <person name="Delcher A.L."/>
            <person name="Delehaunty K."/>
            <person name="Do C.B."/>
            <person name="Ebling H."/>
            <person name="Edwards K."/>
            <person name="Eickbush T."/>
            <person name="Evans J.D."/>
            <person name="Filipski A."/>
            <person name="Findeiss S."/>
            <person name="Freyhult E."/>
            <person name="Fulton L."/>
            <person name="Fulton R."/>
            <person name="Garcia A.C."/>
            <person name="Gardiner A."/>
            <person name="Garfield D.A."/>
            <person name="Garvin B.E."/>
            <person name="Gibson G."/>
            <person name="Gilbert D."/>
            <person name="Gnerre S."/>
            <person name="Godfrey J."/>
            <person name="Good R."/>
            <person name="Gotea V."/>
            <person name="Gravely B."/>
            <person name="Greenberg A.J."/>
            <person name="Griffiths-Jones S."/>
            <person name="Gross S."/>
            <person name="Guigo R."/>
            <person name="Gustafson E.A."/>
            <person name="Haerty W."/>
            <person name="Hahn M.W."/>
            <person name="Halligan D.L."/>
            <person name="Halpern A.L."/>
            <person name="Halter G.M."/>
            <person name="Han M.V."/>
            <person name="Heger A."/>
            <person name="Hillier L."/>
            <person name="Hinrichs A.S."/>
            <person name="Holmes I."/>
            <person name="Hoskins R.A."/>
            <person name="Hubisz M.J."/>
            <person name="Hultmark D."/>
            <person name="Huntley M.A."/>
            <person name="Jaffe D.B."/>
            <person name="Jagadeeshan S."/>
            <person name="Jeck W.R."/>
            <person name="Johnson J."/>
            <person name="Jones C.D."/>
            <person name="Jordan W.C."/>
            <person name="Karpen G.H."/>
            <person name="Kataoka E."/>
            <person name="Keightley P.D."/>
            <person name="Kheradpour P."/>
            <person name="Kirkness E.F."/>
            <person name="Koerich L.B."/>
            <person name="Kristiansen K."/>
            <person name="Kudrna D."/>
            <person name="Kulathinal R.J."/>
            <person name="Kumar S."/>
            <person name="Kwok R."/>
            <person name="Lander E."/>
            <person name="Langley C.H."/>
            <person name="Lapoint R."/>
            <person name="Lazzaro B.P."/>
            <person name="Lee S.J."/>
            <person name="Levesque L."/>
            <person name="Li R."/>
            <person name="Lin C.F."/>
            <person name="Lin M.F."/>
            <person name="Lindblad-Toh K."/>
            <person name="Llopart A."/>
            <person name="Long M."/>
            <person name="Low L."/>
            <person name="Lozovsky E."/>
            <person name="Lu J."/>
            <person name="Luo M."/>
            <person name="Machado C.A."/>
            <person name="Makalowski W."/>
            <person name="Marzo M."/>
            <person name="Matsuda M."/>
            <person name="Matzkin L."/>
            <person name="McAllister B."/>
            <person name="McBride C.S."/>
            <person name="McKernan B."/>
            <person name="McKernan K."/>
            <person name="Mendez-Lago M."/>
            <person name="Minx P."/>
            <person name="Mollenhauer M.U."/>
            <person name="Montooth K."/>
            <person name="Mount S.M."/>
            <person name="Mu X."/>
            <person name="Myers E."/>
            <person name="Negre B."/>
            <person name="Newfeld S."/>
            <person name="Nielsen R."/>
            <person name="Noor M.A."/>
            <person name="O'Grady P."/>
            <person name="Pachter L."/>
            <person name="Papaceit M."/>
            <person name="Parisi M.J."/>
            <person name="Parisi M."/>
            <person name="Parts L."/>
            <person name="Pedersen J.S."/>
            <person name="Pesole G."/>
            <person name="Phillippy A.M."/>
            <person name="Ponting C.P."/>
            <person name="Pop M."/>
            <person name="Porcelli D."/>
            <person name="Powell J.R."/>
            <person name="Prohaska S."/>
            <person name="Pruitt K."/>
            <person name="Puig M."/>
            <person name="Quesneville H."/>
            <person name="Ram K.R."/>
            <person name="Rand D."/>
            <person name="Rasmussen M.D."/>
            <person name="Reed L.K."/>
            <person name="Reenan R."/>
            <person name="Reily A."/>
            <person name="Remington K.A."/>
            <person name="Rieger T.T."/>
            <person name="Ritchie M.G."/>
            <person name="Robin C."/>
            <person name="Rogers Y.H."/>
            <person name="Rohde C."/>
            <person name="Rozas J."/>
            <person name="Rubenfield M.J."/>
            <person name="Ruiz A."/>
            <person name="Russo S."/>
            <person name="Salzberg S.L."/>
            <person name="Sanchez-Gracia A."/>
            <person name="Saranga D.J."/>
            <person name="Sato H."/>
            <person name="Schaeffer S.W."/>
            <person name="Schatz M.C."/>
            <person name="Schlenke T."/>
            <person name="Schwartz R."/>
            <person name="Segarra C."/>
            <person name="Singh R.S."/>
            <person name="Sirot L."/>
            <person name="Sirota M."/>
            <person name="Sisneros N.B."/>
            <person name="Smith C.D."/>
            <person name="Smith T.F."/>
            <person name="Spieth J."/>
            <person name="Stage D.E."/>
            <person name="Stark A."/>
            <person name="Stephan W."/>
            <person name="Strausberg R.L."/>
            <person name="Strempel S."/>
            <person name="Sturgill D."/>
            <person name="Sutton G."/>
            <person name="Sutton G.G."/>
            <person name="Tao W."/>
            <person name="Teichmann S."/>
            <person name="Tobari Y.N."/>
            <person name="Tomimura Y."/>
            <person name="Tsolas J.M."/>
            <person name="Valente V.L."/>
            <person name="Venter E."/>
            <person name="Venter J.C."/>
            <person name="Vicario S."/>
            <person name="Vieira F.G."/>
            <person name="Vilella A.J."/>
            <person name="Villasante A."/>
            <person name="Walenz B."/>
            <person name="Wang J."/>
            <person name="Wasserman M."/>
            <person name="Watts T."/>
            <person name="Wilson D."/>
            <person name="Wilson R.K."/>
            <person name="Wing R.A."/>
            <person name="Wolfner M.F."/>
            <person name="Wong A."/>
            <person name="Wong G.K."/>
            <person name="Wu C.I."/>
            <person name="Wu G."/>
            <person name="Yamamoto D."/>
            <person name="Yang H.P."/>
            <person name="Yang S.P."/>
            <person name="Yorke J.A."/>
            <person name="Yoshida K."/>
            <person name="Zdobnov E."/>
            <person name="Zhang P."/>
            <person name="Zhang Y."/>
            <person name="Zimin A.V."/>
            <person name="Baldwin J."/>
            <person name="Abdouelleil A."/>
            <person name="Abdulkadir J."/>
            <person name="Abebe A."/>
            <person name="Abera B."/>
            <person name="Abreu J."/>
            <person name="Acer S.C."/>
            <person name="Aftuck L."/>
            <person name="Alexander A."/>
            <person name="An P."/>
            <person name="Anderson E."/>
            <person name="Anderson S."/>
            <person name="Arachi H."/>
            <person name="Azer M."/>
            <person name="Bachantsang P."/>
            <person name="Barry A."/>
            <person name="Bayul T."/>
            <person name="Berlin A."/>
            <person name="Bessette D."/>
            <person name="Bloom T."/>
            <person name="Blye J."/>
            <person name="Boguslavskiy L."/>
            <person name="Bonnet C."/>
            <person name="Boukhgalter B."/>
            <person name="Bourzgui I."/>
            <person name="Brown A."/>
            <person name="Cahill P."/>
            <person name="Channer S."/>
            <person name="Cheshatsang Y."/>
            <person name="Chuda L."/>
            <person name="Citroen M."/>
            <person name="Collymore A."/>
            <person name="Cooke P."/>
            <person name="Costello M."/>
            <person name="D'Aco K."/>
            <person name="Daza R."/>
            <person name="De Haan G."/>
            <person name="DeGray S."/>
            <person name="DeMaso C."/>
            <person name="Dhargay N."/>
            <person name="Dooley K."/>
            <person name="Dooley E."/>
            <person name="Doricent M."/>
            <person name="Dorje P."/>
            <person name="Dorjee K."/>
            <person name="Dupes A."/>
            <person name="Elong R."/>
            <person name="Falk J."/>
            <person name="Farina A."/>
            <person name="Faro S."/>
            <person name="Ferguson D."/>
            <person name="Fisher S."/>
            <person name="Foley C.D."/>
            <person name="Franke A."/>
            <person name="Friedrich D."/>
            <person name="Gadbois L."/>
            <person name="Gearin G."/>
            <person name="Gearin C.R."/>
            <person name="Giannoukos G."/>
            <person name="Goode T."/>
            <person name="Graham J."/>
            <person name="Grandbois E."/>
            <person name="Grewal S."/>
            <person name="Gyaltsen K."/>
            <person name="Hafez N."/>
            <person name="Hagos B."/>
            <person name="Hall J."/>
            <person name="Henson C."/>
            <person name="Hollinger A."/>
            <person name="Honan T."/>
            <person name="Huard M.D."/>
            <person name="Hughes L."/>
            <person name="Hurhula B."/>
            <person name="Husby M.E."/>
            <person name="Kamat A."/>
            <person name="Kanga B."/>
            <person name="Kashin S."/>
            <person name="Khazanovich D."/>
            <person name="Kisner P."/>
            <person name="Lance K."/>
            <person name="Lara M."/>
            <person name="Lee W."/>
            <person name="Lennon N."/>
            <person name="Letendre F."/>
            <person name="LeVine R."/>
            <person name="Lipovsky A."/>
            <person name="Liu X."/>
            <person name="Liu J."/>
            <person name="Liu S."/>
            <person name="Lokyitsang T."/>
            <person name="Lokyitsang Y."/>
            <person name="Lubonja R."/>
            <person name="Lui A."/>
            <person name="MacDonald P."/>
            <person name="Magnisalis V."/>
            <person name="Maru K."/>
            <person name="Matthews C."/>
            <person name="McCusker W."/>
            <person name="McDonough S."/>
            <person name="Mehta T."/>
            <person name="Meldrim J."/>
            <person name="Meneus L."/>
            <person name="Mihai O."/>
            <person name="Mihalev A."/>
            <person name="Mihova T."/>
            <person name="Mittelman R."/>
            <person name="Mlenga V."/>
            <person name="Montmayeur A."/>
            <person name="Mulrain L."/>
            <person name="Navidi A."/>
            <person name="Naylor J."/>
            <person name="Negash T."/>
            <person name="Nguyen T."/>
            <person name="Nguyen N."/>
            <person name="Nicol R."/>
            <person name="Norbu C."/>
            <person name="Norbu N."/>
            <person name="Novod N."/>
            <person name="O'Neill B."/>
            <person name="Osman S."/>
            <person name="Markiewicz E."/>
            <person name="Oyono O.L."/>
            <person name="Patti C."/>
            <person name="Phunkhang P."/>
            <person name="Pierre F."/>
            <person name="Priest M."/>
            <person name="Raghuraman S."/>
            <person name="Rege F."/>
            <person name="Reyes R."/>
            <person name="Rise C."/>
            <person name="Rogov P."/>
            <person name="Ross K."/>
            <person name="Ryan E."/>
            <person name="Settipalli S."/>
            <person name="Shea T."/>
            <person name="Sherpa N."/>
            <person name="Shi L."/>
            <person name="Shih D."/>
            <person name="Sparrow T."/>
            <person name="Spaulding J."/>
            <person name="Stalker J."/>
            <person name="Stange-Thomann N."/>
            <person name="Stavropoulos S."/>
            <person name="Stone C."/>
            <person name="Strader C."/>
            <person name="Tesfaye S."/>
            <person name="Thomson T."/>
            <person name="Thoulutsang Y."/>
            <person name="Thoulutsang D."/>
            <person name="Topham K."/>
            <person name="Topping I."/>
            <person name="Tsamla T."/>
            <person name="Vassiliev H."/>
            <person name="Vo A."/>
            <person name="Wangchuk T."/>
            <person name="Wangdi T."/>
            <person name="Weiand M."/>
            <person name="Wilkinson J."/>
            <person name="Wilson A."/>
            <person name="Yadav S."/>
            <person name="Young G."/>
            <person name="Yu Q."/>
            <person name="Zembek L."/>
            <person name="Zhong D."/>
            <person name="Zimmer A."/>
            <person name="Zwirko Z."/>
            <person name="Jaffe D.B."/>
            <person name="Alvarez P."/>
            <person name="Brockman W."/>
            <person name="Butler J."/>
            <person name="Chin C."/>
            <person name="Gnerre S."/>
            <person name="Grabherr M."/>
            <person name="Kleber M."/>
            <person name="Mauceli E."/>
            <person name="MacCallum I."/>
        </authorList>
    </citation>
    <scope>NUCLEOTIDE SEQUENCE [LARGE SCALE GENOMIC DNA]</scope>
    <source>
        <strain evidence="2">Rob3c / Tucson 14021-0248.25</strain>
    </source>
</reference>
<proteinExistence type="predicted"/>
<organism evidence="2">
    <name type="scientific">Drosophila sechellia</name>
    <name type="common">Fruit fly</name>
    <dbReference type="NCBI Taxonomy" id="7238"/>
    <lineage>
        <taxon>Eukaryota</taxon>
        <taxon>Metazoa</taxon>
        <taxon>Ecdysozoa</taxon>
        <taxon>Arthropoda</taxon>
        <taxon>Hexapoda</taxon>
        <taxon>Insecta</taxon>
        <taxon>Pterygota</taxon>
        <taxon>Neoptera</taxon>
        <taxon>Endopterygota</taxon>
        <taxon>Diptera</taxon>
        <taxon>Brachycera</taxon>
        <taxon>Muscomorpha</taxon>
        <taxon>Ephydroidea</taxon>
        <taxon>Drosophilidae</taxon>
        <taxon>Drosophila</taxon>
        <taxon>Sophophora</taxon>
    </lineage>
</organism>
<dbReference type="HOGENOM" id="CLU_2870034_0_0_1"/>
<accession>B4HR08</accession>
<gene>
    <name evidence="1" type="primary">Dsec\GM20231</name>
    <name evidence="1" type="ORF">Dsec_GM20231</name>
</gene>
<dbReference type="PhylomeDB" id="B4HR08"/>
<dbReference type="Proteomes" id="UP000001292">
    <property type="component" value="Unassembled WGS sequence"/>
</dbReference>
<dbReference type="EMBL" id="CH480816">
    <property type="protein sequence ID" value="EDW47805.1"/>
    <property type="molecule type" value="Genomic_DNA"/>
</dbReference>
<evidence type="ECO:0000313" key="2">
    <source>
        <dbReference type="Proteomes" id="UP000001292"/>
    </source>
</evidence>
<evidence type="ECO:0000313" key="1">
    <source>
        <dbReference type="EMBL" id="EDW47805.1"/>
    </source>
</evidence>
<name>B4HR08_DROSE</name>
<dbReference type="OMA" id="QQMQIIV"/>
<protein>
    <submittedName>
        <fullName evidence="1">GM20231</fullName>
    </submittedName>
</protein>